<feature type="region of interest" description="Disordered" evidence="1">
    <location>
        <begin position="1"/>
        <end position="29"/>
    </location>
</feature>
<evidence type="ECO:0000313" key="2">
    <source>
        <dbReference type="EMBL" id="KZP21320.1"/>
    </source>
</evidence>
<accession>A0A166JXP3</accession>
<keyword evidence="3" id="KW-1185">Reference proteome</keyword>
<proteinExistence type="predicted"/>
<name>A0A166JXP3_9AGAM</name>
<reference evidence="2 3" key="1">
    <citation type="journal article" date="2016" name="Mol. Biol. Evol.">
        <title>Comparative Genomics of Early-Diverging Mushroom-Forming Fungi Provides Insights into the Origins of Lignocellulose Decay Capabilities.</title>
        <authorList>
            <person name="Nagy L.G."/>
            <person name="Riley R."/>
            <person name="Tritt A."/>
            <person name="Adam C."/>
            <person name="Daum C."/>
            <person name="Floudas D."/>
            <person name="Sun H."/>
            <person name="Yadav J.S."/>
            <person name="Pangilinan J."/>
            <person name="Larsson K.H."/>
            <person name="Matsuura K."/>
            <person name="Barry K."/>
            <person name="Labutti K."/>
            <person name="Kuo R."/>
            <person name="Ohm R.A."/>
            <person name="Bhattacharya S.S."/>
            <person name="Shirouzu T."/>
            <person name="Yoshinaga Y."/>
            <person name="Martin F.M."/>
            <person name="Grigoriev I.V."/>
            <person name="Hibbett D.S."/>
        </authorList>
    </citation>
    <scope>NUCLEOTIDE SEQUENCE [LARGE SCALE GENOMIC DNA]</scope>
    <source>
        <strain evidence="2 3">CBS 109695</strain>
    </source>
</reference>
<gene>
    <name evidence="2" type="ORF">FIBSPDRAFT_788409</name>
</gene>
<dbReference type="Proteomes" id="UP000076532">
    <property type="component" value="Unassembled WGS sequence"/>
</dbReference>
<evidence type="ECO:0000313" key="3">
    <source>
        <dbReference type="Proteomes" id="UP000076532"/>
    </source>
</evidence>
<protein>
    <submittedName>
        <fullName evidence="2">Uncharacterized protein</fullName>
    </submittedName>
</protein>
<dbReference type="AlphaFoldDB" id="A0A166JXP3"/>
<organism evidence="2 3">
    <name type="scientific">Athelia psychrophila</name>
    <dbReference type="NCBI Taxonomy" id="1759441"/>
    <lineage>
        <taxon>Eukaryota</taxon>
        <taxon>Fungi</taxon>
        <taxon>Dikarya</taxon>
        <taxon>Basidiomycota</taxon>
        <taxon>Agaricomycotina</taxon>
        <taxon>Agaricomycetes</taxon>
        <taxon>Agaricomycetidae</taxon>
        <taxon>Atheliales</taxon>
        <taxon>Atheliaceae</taxon>
        <taxon>Athelia</taxon>
    </lineage>
</organism>
<sequence>MVPSAARGDLQPPNQIYVSHRGKPLNGTGTIREERLEGGDVVDVTGMAVAGRIPEEREEREQIDSDISRLAGQSQTIIISWLGFSTTPLPI</sequence>
<evidence type="ECO:0000256" key="1">
    <source>
        <dbReference type="SAM" id="MobiDB-lite"/>
    </source>
</evidence>
<dbReference type="EMBL" id="KV417548">
    <property type="protein sequence ID" value="KZP21320.1"/>
    <property type="molecule type" value="Genomic_DNA"/>
</dbReference>